<protein>
    <submittedName>
        <fullName evidence="5">Invertase inhibitor</fullName>
    </submittedName>
</protein>
<sequence>MRQSMSSLISALAIVAILVLHSVDASTVEATCKAAAESDKHVINEFCVQELSKHTLTAPVQMPGVWPSALQTKAGTDDKTLDVLLQCQAAYTDVEYSFSRARNEISLRNYAEGKEAVGIATKLVKSCEGRFAKAKVQSPVAAHNWYSEQIATICMAITNLIK</sequence>
<evidence type="ECO:0000256" key="3">
    <source>
        <dbReference type="ARBA" id="ARBA00038471"/>
    </source>
</evidence>
<comment type="caution">
    <text evidence="5">The sequence shown here is derived from an EMBL/GenBank/DDBJ whole genome shotgun (WGS) entry which is preliminary data.</text>
</comment>
<dbReference type="OrthoDB" id="686060at2759"/>
<dbReference type="GO" id="GO:0004857">
    <property type="term" value="F:enzyme inhibitor activity"/>
    <property type="evidence" value="ECO:0007669"/>
    <property type="project" value="InterPro"/>
</dbReference>
<evidence type="ECO:0000256" key="1">
    <source>
        <dbReference type="ARBA" id="ARBA00022729"/>
    </source>
</evidence>
<dbReference type="EMBL" id="PQIB02000007">
    <property type="protein sequence ID" value="RLN06971.1"/>
    <property type="molecule type" value="Genomic_DNA"/>
</dbReference>
<keyword evidence="1 4" id="KW-0732">Signal</keyword>
<dbReference type="Gene3D" id="1.20.140.40">
    <property type="entry name" value="Invertase/pectin methylesterase inhibitor family protein"/>
    <property type="match status" value="1"/>
</dbReference>
<dbReference type="SUPFAM" id="SSF101148">
    <property type="entry name" value="Plant invertase/pectin methylesterase inhibitor"/>
    <property type="match status" value="1"/>
</dbReference>
<comment type="similarity">
    <text evidence="3">Belongs to the PMEI family.</text>
</comment>
<evidence type="ECO:0000256" key="4">
    <source>
        <dbReference type="SAM" id="SignalP"/>
    </source>
</evidence>
<feature type="chain" id="PRO_5018113205" evidence="4">
    <location>
        <begin position="26"/>
        <end position="162"/>
    </location>
</feature>
<feature type="signal peptide" evidence="4">
    <location>
        <begin position="1"/>
        <end position="25"/>
    </location>
</feature>
<dbReference type="Proteomes" id="UP000275267">
    <property type="component" value="Unassembled WGS sequence"/>
</dbReference>
<dbReference type="InterPro" id="IPR006501">
    <property type="entry name" value="Pectinesterase_inhib_dom"/>
</dbReference>
<accession>A0A3L6RMB5</accession>
<dbReference type="PANTHER" id="PTHR35357">
    <property type="entry name" value="OS02G0537100 PROTEIN"/>
    <property type="match status" value="1"/>
</dbReference>
<dbReference type="InterPro" id="IPR035513">
    <property type="entry name" value="Invertase/methylesterase_inhib"/>
</dbReference>
<gene>
    <name evidence="5" type="ORF">C2845_PM11G06950</name>
</gene>
<reference evidence="6" key="1">
    <citation type="journal article" date="2019" name="Nat. Commun.">
        <title>The genome of broomcorn millet.</title>
        <authorList>
            <person name="Zou C."/>
            <person name="Miki D."/>
            <person name="Li D."/>
            <person name="Tang Q."/>
            <person name="Xiao L."/>
            <person name="Rajput S."/>
            <person name="Deng P."/>
            <person name="Jia W."/>
            <person name="Huang R."/>
            <person name="Zhang M."/>
            <person name="Sun Y."/>
            <person name="Hu J."/>
            <person name="Fu X."/>
            <person name="Schnable P.S."/>
            <person name="Li F."/>
            <person name="Zhang H."/>
            <person name="Feng B."/>
            <person name="Zhu X."/>
            <person name="Liu R."/>
            <person name="Schnable J.C."/>
            <person name="Zhu J.-K."/>
            <person name="Zhang H."/>
        </authorList>
    </citation>
    <scope>NUCLEOTIDE SEQUENCE [LARGE SCALE GENOMIC DNA]</scope>
</reference>
<keyword evidence="2" id="KW-1015">Disulfide bond</keyword>
<dbReference type="NCBIfam" id="TIGR01614">
    <property type="entry name" value="PME_inhib"/>
    <property type="match status" value="1"/>
</dbReference>
<evidence type="ECO:0000313" key="5">
    <source>
        <dbReference type="EMBL" id="RLN06971.1"/>
    </source>
</evidence>
<organism evidence="5 6">
    <name type="scientific">Panicum miliaceum</name>
    <name type="common">Proso millet</name>
    <name type="synonym">Broomcorn millet</name>
    <dbReference type="NCBI Taxonomy" id="4540"/>
    <lineage>
        <taxon>Eukaryota</taxon>
        <taxon>Viridiplantae</taxon>
        <taxon>Streptophyta</taxon>
        <taxon>Embryophyta</taxon>
        <taxon>Tracheophyta</taxon>
        <taxon>Spermatophyta</taxon>
        <taxon>Magnoliopsida</taxon>
        <taxon>Liliopsida</taxon>
        <taxon>Poales</taxon>
        <taxon>Poaceae</taxon>
        <taxon>PACMAD clade</taxon>
        <taxon>Panicoideae</taxon>
        <taxon>Panicodae</taxon>
        <taxon>Paniceae</taxon>
        <taxon>Panicinae</taxon>
        <taxon>Panicum</taxon>
        <taxon>Panicum sect. Panicum</taxon>
    </lineage>
</organism>
<proteinExistence type="inferred from homology"/>
<name>A0A3L6RMB5_PANMI</name>
<dbReference type="STRING" id="4540.A0A3L6RMB5"/>
<evidence type="ECO:0000256" key="2">
    <source>
        <dbReference type="ARBA" id="ARBA00023157"/>
    </source>
</evidence>
<dbReference type="AlphaFoldDB" id="A0A3L6RMB5"/>
<keyword evidence="6" id="KW-1185">Reference proteome</keyword>
<dbReference type="PANTHER" id="PTHR35357:SF13">
    <property type="entry name" value="OS02G0537100 PROTEIN"/>
    <property type="match status" value="1"/>
</dbReference>
<evidence type="ECO:0000313" key="6">
    <source>
        <dbReference type="Proteomes" id="UP000275267"/>
    </source>
</evidence>